<evidence type="ECO:0000256" key="1">
    <source>
        <dbReference type="SAM" id="MobiDB-lite"/>
    </source>
</evidence>
<accession>A0A0K1JGB6</accession>
<keyword evidence="2" id="KW-0732">Signal</keyword>
<dbReference type="PATRIC" id="fig|571913.6.peg.1401"/>
<evidence type="ECO:0000256" key="2">
    <source>
        <dbReference type="SAM" id="SignalP"/>
    </source>
</evidence>
<sequence length="747" mass="78886">MEPVMTSTASRVLLAATLAVAGAVPAATAHAAPGPKTFYASADGRGSACNQVRPCSVSSAKAKVAGAIADGMTRDIRVVMAGGRYTTPLTLGSADSGRGKQRVTWAAATGARPVFDGGARLTGWQPGSDGRWVAKVPAGVTPRQLFVNDVRAERARGDACAKTVCDATKDGMTGAVASGVAGWSRPTDAEAVIKVRWRNYHCRIAGVTGDVLTFAQPCWTNSSSGTNRTGPAWDSTTVDSTRYDGVAFFENAPELLNKPGEFVWNSASRTITYLPRQGEDLRHATVVAPQQESMIVLDGARNVTLEGLAIRHTAYDQPSTDEGYAGMQAGLTLTGATGPVDHAGRYYTKPAAAIRVSGGRGISLTGLDVRHLGGAGAILEKGTQQSTITRSTFDDLSSGAVYVGDTEPNPATDLQSIGNTVSYNTIRDIGVDYTDAVGIWGGYEIGLKVEHNSLEHLPYSGISVGWGWNQPEAQKPVSRDNIIRANRILDVMRVEDGQHDGGAIYTQGPQPGTVISENYINRSAYGNTERDGNGIYLDEQSSYITVERNVITRAAYKWVSNWAGYGIENIARHNWVDTDAPALSGRGSQLVDNLTKLETLPADAVAVARAAGARPDAVEQLKPNLARHGVASQSSNEGSATAAAAVDGSTVTDSRTQSAASSWWQVDLGSEQSIKQVVLWNDAGMTTQNVDVLVSSNPDFAGATRVHLDGKALRPTEVDLSTTGRYVRVQGSASVGRIGLSEVQIHP</sequence>
<dbReference type="Gene3D" id="2.60.120.260">
    <property type="entry name" value="Galactose-binding domain-like"/>
    <property type="match status" value="1"/>
</dbReference>
<evidence type="ECO:0000313" key="5">
    <source>
        <dbReference type="Proteomes" id="UP000066480"/>
    </source>
</evidence>
<name>A0A0K1JGB6_9MICO</name>
<dbReference type="PANTHER" id="PTHR36453">
    <property type="entry name" value="SECRETED PROTEIN-RELATED"/>
    <property type="match status" value="1"/>
</dbReference>
<dbReference type="InterPro" id="IPR012334">
    <property type="entry name" value="Pectin_lyas_fold"/>
</dbReference>
<dbReference type="OrthoDB" id="9770043at2"/>
<keyword evidence="5" id="KW-1185">Reference proteome</keyword>
<dbReference type="InterPro" id="IPR006626">
    <property type="entry name" value="PbH1"/>
</dbReference>
<dbReference type="Pfam" id="PF22633">
    <property type="entry name" value="F5_F8_type_C_2"/>
    <property type="match status" value="1"/>
</dbReference>
<dbReference type="Proteomes" id="UP000066480">
    <property type="component" value="Chromosome"/>
</dbReference>
<dbReference type="Pfam" id="PF21231">
    <property type="entry name" value="GH141_M"/>
    <property type="match status" value="1"/>
</dbReference>
<dbReference type="InterPro" id="IPR048482">
    <property type="entry name" value="GH141_ins"/>
</dbReference>
<organism evidence="4 5">
    <name type="scientific">Luteipulveratus mongoliensis</name>
    <dbReference type="NCBI Taxonomy" id="571913"/>
    <lineage>
        <taxon>Bacteria</taxon>
        <taxon>Bacillati</taxon>
        <taxon>Actinomycetota</taxon>
        <taxon>Actinomycetes</taxon>
        <taxon>Micrococcales</taxon>
        <taxon>Dermacoccaceae</taxon>
        <taxon>Luteipulveratus</taxon>
    </lineage>
</organism>
<feature type="domain" description="GH141-like insertion" evidence="3">
    <location>
        <begin position="132"/>
        <end position="276"/>
    </location>
</feature>
<protein>
    <recommendedName>
        <fullName evidence="3">GH141-like insertion domain-containing protein</fullName>
    </recommendedName>
</protein>
<dbReference type="SMART" id="SM00710">
    <property type="entry name" value="PbH1"/>
    <property type="match status" value="7"/>
</dbReference>
<dbReference type="SUPFAM" id="SSF49785">
    <property type="entry name" value="Galactose-binding domain-like"/>
    <property type="match status" value="1"/>
</dbReference>
<dbReference type="InterPro" id="IPR011050">
    <property type="entry name" value="Pectin_lyase_fold/virulence"/>
</dbReference>
<feature type="chain" id="PRO_5005461339" description="GH141-like insertion domain-containing protein" evidence="2">
    <location>
        <begin position="32"/>
        <end position="747"/>
    </location>
</feature>
<dbReference type="EMBL" id="CP011112">
    <property type="protein sequence ID" value="AKU15638.1"/>
    <property type="molecule type" value="Genomic_DNA"/>
</dbReference>
<gene>
    <name evidence="4" type="ORF">VV02_06875</name>
</gene>
<evidence type="ECO:0000259" key="3">
    <source>
        <dbReference type="Pfam" id="PF21231"/>
    </source>
</evidence>
<dbReference type="SUPFAM" id="SSF51126">
    <property type="entry name" value="Pectin lyase-like"/>
    <property type="match status" value="1"/>
</dbReference>
<dbReference type="InterPro" id="IPR008979">
    <property type="entry name" value="Galactose-bd-like_sf"/>
</dbReference>
<dbReference type="PANTHER" id="PTHR36453:SF1">
    <property type="entry name" value="RIGHT HANDED BETA HELIX DOMAIN-CONTAINING PROTEIN"/>
    <property type="match status" value="1"/>
</dbReference>
<proteinExistence type="predicted"/>
<dbReference type="Gene3D" id="2.160.20.10">
    <property type="entry name" value="Single-stranded right-handed beta-helix, Pectin lyase-like"/>
    <property type="match status" value="2"/>
</dbReference>
<reference evidence="4 5" key="1">
    <citation type="submission" date="2015-03" db="EMBL/GenBank/DDBJ databases">
        <title>Luteipulveratus halotolerans sp. nov., a novel actinobacterium (Dermacoccaceae) from Sarawak, Malaysia.</title>
        <authorList>
            <person name="Juboi H."/>
            <person name="Basik A."/>
            <person name="Shamsul S.S."/>
            <person name="Arnold P."/>
            <person name="Schmitt E.K."/>
            <person name="Sanglier J.-J."/>
            <person name="Yeo T."/>
        </authorList>
    </citation>
    <scope>NUCLEOTIDE SEQUENCE [LARGE SCALE GENOMIC DNA]</scope>
    <source>
        <strain evidence="4 5">MN07-A0370</strain>
    </source>
</reference>
<feature type="signal peptide" evidence="2">
    <location>
        <begin position="1"/>
        <end position="31"/>
    </location>
</feature>
<dbReference type="KEGG" id="lmoi:VV02_06875"/>
<dbReference type="AlphaFoldDB" id="A0A0K1JGB6"/>
<feature type="region of interest" description="Disordered" evidence="1">
    <location>
        <begin position="628"/>
        <end position="649"/>
    </location>
</feature>
<dbReference type="STRING" id="571913.VV02_06875"/>
<evidence type="ECO:0000313" key="4">
    <source>
        <dbReference type="EMBL" id="AKU15638.1"/>
    </source>
</evidence>